<dbReference type="Proteomes" id="UP001213042">
    <property type="component" value="Unassembled WGS sequence"/>
</dbReference>
<feature type="domain" description="DUF8208" evidence="4">
    <location>
        <begin position="451"/>
        <end position="585"/>
    </location>
</feature>
<reference evidence="5" key="1">
    <citation type="submission" date="2023-01" db="EMBL/GenBank/DDBJ databases">
        <title>Human gut microbiome strain richness.</title>
        <authorList>
            <person name="Chen-Liaw A."/>
        </authorList>
    </citation>
    <scope>NUCLEOTIDE SEQUENCE</scope>
    <source>
        <strain evidence="5">D43st1_D9_D43t1_170807</strain>
    </source>
</reference>
<dbReference type="RefSeq" id="WP_195220734.1">
    <property type="nucleotide sequence ID" value="NZ_DAWBXX010000264.1"/>
</dbReference>
<feature type="compositionally biased region" description="Polar residues" evidence="1">
    <location>
        <begin position="763"/>
        <end position="799"/>
    </location>
</feature>
<feature type="signal peptide" evidence="3">
    <location>
        <begin position="1"/>
        <end position="30"/>
    </location>
</feature>
<evidence type="ECO:0000313" key="5">
    <source>
        <dbReference type="EMBL" id="MDB8749639.1"/>
    </source>
</evidence>
<feature type="region of interest" description="Disordered" evidence="1">
    <location>
        <begin position="708"/>
        <end position="821"/>
    </location>
</feature>
<evidence type="ECO:0000259" key="4">
    <source>
        <dbReference type="Pfam" id="PF26635"/>
    </source>
</evidence>
<keyword evidence="3" id="KW-0732">Signal</keyword>
<name>A0AAW6EJ01_9FIRM</name>
<proteinExistence type="predicted"/>
<gene>
    <name evidence="5" type="ORF">PNW00_04165</name>
</gene>
<sequence length="870" mass="92929">MRVSKTKKYAFSVFITLLISTMSLSILAFAADPRTLLPEVQEIIVKKTWHGEMVQNVEYTLLKWLAYVVDYISEAVDQVLNFNLYNVIKDVFNIDTIIYPIAWALAGMTVVLIGILIIVNADKIHITDYVRNILTSLFFLIALPILVSSFSDLKTVGVQFAKDNTTKDTATNRTIGEYILASNIYNVNSSINQNKLVKQSQVSSFGVNPNTVYSMNINLGLDPSKTQYRTVTTADHYDVTPTYRFDDLTFEHKLELLDLVDDYAFWQQRVAWAQANAGVQDNSDTEEDDDNAYKITITRGEGDNRHSTDYYVITSQAPYYQASFECYLIREAAENAAHELQNRGINIQASQVASMIMYCQDSDTFEEAINRLSKGAFRELDFYGNTMSAIQILNISNIEDFADNGFEHHSGGSFEQLKEASDFSDGDMSAQFDKMWQYVSVGHLTEKNHFYRVNFLWGLFMLVITAVCLIFAGLKLASLLYDIMFAQIVAPIVVATDMGGAGRLKKVILNLLNCFLSVIIVVLDLRLYILILTEIQDSSLLSNPIAVIFITVAGCKFVIDGPDLVVHLLGIDAGVKSGVSTIMGLRSAGQIASGAGHTLGHIAGKGISKAGGAVAGSIGGAISGGINGAKASMANTKNSDNKAEKGMRGAVGAVGGAVAGGVSGMVGGFGSNNGVMGAAANGTAVGGKAGEVANKPIGEVAKSAGQNLSGKAMGMGEKLGVGTSGKDGKDGTNGIDGLNGKDGLQGENGKQGEQGESGEFSSNIDNSSSENAVAQGSFGSDSTNAGMDGSQTASAVTPPSISTSGGSFGTDTSASSAQAVNSGSYNAQTFADRQYHAESNTTSYADTAMATEKTQPTFAEKAMRDENKRK</sequence>
<keyword evidence="2" id="KW-0472">Membrane</keyword>
<feature type="compositionally biased region" description="Low complexity" evidence="1">
    <location>
        <begin position="800"/>
        <end position="816"/>
    </location>
</feature>
<keyword evidence="2" id="KW-0812">Transmembrane</keyword>
<evidence type="ECO:0000313" key="6">
    <source>
        <dbReference type="Proteomes" id="UP001213042"/>
    </source>
</evidence>
<dbReference type="AlphaFoldDB" id="A0AAW6EJ01"/>
<feature type="transmembrane region" description="Helical" evidence="2">
    <location>
        <begin position="133"/>
        <end position="151"/>
    </location>
</feature>
<dbReference type="Pfam" id="PF26635">
    <property type="entry name" value="DUF8208"/>
    <property type="match status" value="2"/>
</dbReference>
<feature type="domain" description="DUF8208" evidence="4">
    <location>
        <begin position="48"/>
        <end position="225"/>
    </location>
</feature>
<comment type="caution">
    <text evidence="5">The sequence shown here is derived from an EMBL/GenBank/DDBJ whole genome shotgun (WGS) entry which is preliminary data.</text>
</comment>
<keyword evidence="2" id="KW-1133">Transmembrane helix</keyword>
<dbReference type="EMBL" id="JAQMLU010000005">
    <property type="protein sequence ID" value="MDB8749639.1"/>
    <property type="molecule type" value="Genomic_DNA"/>
</dbReference>
<feature type="region of interest" description="Disordered" evidence="1">
    <location>
        <begin position="841"/>
        <end position="870"/>
    </location>
</feature>
<feature type="chain" id="PRO_5043330626" evidence="3">
    <location>
        <begin position="31"/>
        <end position="870"/>
    </location>
</feature>
<feature type="compositionally biased region" description="Basic and acidic residues" evidence="1">
    <location>
        <begin position="861"/>
        <end position="870"/>
    </location>
</feature>
<accession>A0AAW6EJ01</accession>
<evidence type="ECO:0000256" key="3">
    <source>
        <dbReference type="SAM" id="SignalP"/>
    </source>
</evidence>
<evidence type="ECO:0000256" key="2">
    <source>
        <dbReference type="SAM" id="Phobius"/>
    </source>
</evidence>
<feature type="transmembrane region" description="Helical" evidence="2">
    <location>
        <begin position="507"/>
        <end position="528"/>
    </location>
</feature>
<organism evidence="5 6">
    <name type="scientific">Ruminococcus bicirculans</name>
    <name type="common">ex Wegman et al. 2014</name>
    <dbReference type="NCBI Taxonomy" id="1160721"/>
    <lineage>
        <taxon>Bacteria</taxon>
        <taxon>Bacillati</taxon>
        <taxon>Bacillota</taxon>
        <taxon>Clostridia</taxon>
        <taxon>Eubacteriales</taxon>
        <taxon>Oscillospiraceae</taxon>
        <taxon>Ruminococcus</taxon>
    </lineage>
</organism>
<feature type="transmembrane region" description="Helical" evidence="2">
    <location>
        <begin position="97"/>
        <end position="121"/>
    </location>
</feature>
<dbReference type="InterPro" id="IPR058521">
    <property type="entry name" value="DUF8208"/>
</dbReference>
<feature type="transmembrane region" description="Helical" evidence="2">
    <location>
        <begin position="455"/>
        <end position="472"/>
    </location>
</feature>
<protein>
    <submittedName>
        <fullName evidence="5">Collagen-like protein</fullName>
    </submittedName>
</protein>
<keyword evidence="5" id="KW-0176">Collagen</keyword>
<evidence type="ECO:0000256" key="1">
    <source>
        <dbReference type="SAM" id="MobiDB-lite"/>
    </source>
</evidence>